<dbReference type="AlphaFoldDB" id="A0A848HG63"/>
<sequence length="244" mass="26366">MRAIDFTTVTQAKLWNPAALAAPLDFQDSGPAPALDFHVAEADAPLQLRVLRTARQREELATLRKHAPMGVEDDLGAGLMPYETLRDDMGFVTAMYRGSKLVATMRFVPSGLRLTAAERLPDGIGEAGNRILGAGNWEVGRLIVAPDERSPELLQDCLTLALRALIEERDVDHFYAIATPVMARLWRRFGMRPAAPLRGASGRDFMLVAGAVAAVATALEVPLPARRGVVPVAVLHEEEAALAA</sequence>
<organism evidence="1 2">
    <name type="scientific">Ramlibacter agri</name>
    <dbReference type="NCBI Taxonomy" id="2728837"/>
    <lineage>
        <taxon>Bacteria</taxon>
        <taxon>Pseudomonadati</taxon>
        <taxon>Pseudomonadota</taxon>
        <taxon>Betaproteobacteria</taxon>
        <taxon>Burkholderiales</taxon>
        <taxon>Comamonadaceae</taxon>
        <taxon>Ramlibacter</taxon>
    </lineage>
</organism>
<dbReference type="Gene3D" id="3.40.630.30">
    <property type="match status" value="1"/>
</dbReference>
<dbReference type="Proteomes" id="UP000541185">
    <property type="component" value="Unassembled WGS sequence"/>
</dbReference>
<gene>
    <name evidence="1" type="ORF">HHL11_31520</name>
</gene>
<protein>
    <recommendedName>
        <fullName evidence="3">GNAT family N-acetyltransferase</fullName>
    </recommendedName>
</protein>
<reference evidence="1 2" key="1">
    <citation type="submission" date="2020-04" db="EMBL/GenBank/DDBJ databases">
        <title>Ramlibacter sp. G-1-2-2 isolated from soil.</title>
        <authorList>
            <person name="Dahal R.H."/>
        </authorList>
    </citation>
    <scope>NUCLEOTIDE SEQUENCE [LARGE SCALE GENOMIC DNA]</scope>
    <source>
        <strain evidence="1 2">G-1-2-2</strain>
    </source>
</reference>
<dbReference type="EMBL" id="JABBFX010000004">
    <property type="protein sequence ID" value="NML48321.1"/>
    <property type="molecule type" value="Genomic_DNA"/>
</dbReference>
<keyword evidence="2" id="KW-1185">Reference proteome</keyword>
<comment type="caution">
    <text evidence="1">The sequence shown here is derived from an EMBL/GenBank/DDBJ whole genome shotgun (WGS) entry which is preliminary data.</text>
</comment>
<proteinExistence type="predicted"/>
<evidence type="ECO:0000313" key="2">
    <source>
        <dbReference type="Proteomes" id="UP000541185"/>
    </source>
</evidence>
<evidence type="ECO:0000313" key="1">
    <source>
        <dbReference type="EMBL" id="NML48321.1"/>
    </source>
</evidence>
<accession>A0A848HG63</accession>
<evidence type="ECO:0008006" key="3">
    <source>
        <dbReference type="Google" id="ProtNLM"/>
    </source>
</evidence>
<dbReference type="SUPFAM" id="SSF55729">
    <property type="entry name" value="Acyl-CoA N-acyltransferases (Nat)"/>
    <property type="match status" value="1"/>
</dbReference>
<name>A0A848HG63_9BURK</name>
<dbReference type="RefSeq" id="WP_169422642.1">
    <property type="nucleotide sequence ID" value="NZ_JABBFX010000004.1"/>
</dbReference>
<dbReference type="InterPro" id="IPR016181">
    <property type="entry name" value="Acyl_CoA_acyltransferase"/>
</dbReference>